<reference evidence="6 7" key="1">
    <citation type="journal article" date="2023" name="ISME J.">
        <title>Cultivation and genomic characterization of novel and ubiquitous marine nitrite-oxidizing bacteria from the Nitrospirales.</title>
        <authorList>
            <person name="Mueller A.J."/>
            <person name="Daebeler A."/>
            <person name="Herbold C.W."/>
            <person name="Kirkegaard R.H."/>
            <person name="Daims H."/>
        </authorList>
    </citation>
    <scope>NUCLEOTIDE SEQUENCE [LARGE SCALE GENOMIC DNA]</scope>
    <source>
        <strain evidence="6 7">EB</strain>
    </source>
</reference>
<evidence type="ECO:0000313" key="7">
    <source>
        <dbReference type="Proteomes" id="UP001250932"/>
    </source>
</evidence>
<protein>
    <submittedName>
        <fullName evidence="6">Aminotransferase class V-fold PLP-dependent enzyme</fullName>
    </submittedName>
</protein>
<dbReference type="GO" id="GO:0008483">
    <property type="term" value="F:transaminase activity"/>
    <property type="evidence" value="ECO:0007669"/>
    <property type="project" value="UniProtKB-KW"/>
</dbReference>
<evidence type="ECO:0000256" key="4">
    <source>
        <dbReference type="ARBA" id="ARBA00022898"/>
    </source>
</evidence>
<keyword evidence="7" id="KW-1185">Reference proteome</keyword>
<dbReference type="Gene3D" id="3.40.640.10">
    <property type="entry name" value="Type I PLP-dependent aspartate aminotransferase-like (Major domain)"/>
    <property type="match status" value="1"/>
</dbReference>
<evidence type="ECO:0000256" key="1">
    <source>
        <dbReference type="ARBA" id="ARBA00001933"/>
    </source>
</evidence>
<dbReference type="Pfam" id="PF00266">
    <property type="entry name" value="Aminotran_5"/>
    <property type="match status" value="1"/>
</dbReference>
<dbReference type="InterPro" id="IPR015422">
    <property type="entry name" value="PyrdxlP-dep_Trfase_small"/>
</dbReference>
<keyword evidence="3" id="KW-0808">Transferase</keyword>
<evidence type="ECO:0000313" key="6">
    <source>
        <dbReference type="EMBL" id="MDT7044206.1"/>
    </source>
</evidence>
<evidence type="ECO:0000256" key="3">
    <source>
        <dbReference type="ARBA" id="ARBA00022679"/>
    </source>
</evidence>
<organism evidence="6 7">
    <name type="scientific">Candidatus Nitronereus thalassa</name>
    <dbReference type="NCBI Taxonomy" id="3020898"/>
    <lineage>
        <taxon>Bacteria</taxon>
        <taxon>Pseudomonadati</taxon>
        <taxon>Nitrospirota</taxon>
        <taxon>Nitrospiria</taxon>
        <taxon>Nitrospirales</taxon>
        <taxon>Nitrospiraceae</taxon>
        <taxon>Candidatus Nitronereus</taxon>
    </lineage>
</organism>
<dbReference type="EMBL" id="JAQOUE010000002">
    <property type="protein sequence ID" value="MDT7044206.1"/>
    <property type="molecule type" value="Genomic_DNA"/>
</dbReference>
<feature type="domain" description="Aminotransferase class V" evidence="5">
    <location>
        <begin position="25"/>
        <end position="325"/>
    </location>
</feature>
<accession>A0ABU3KCU2</accession>
<dbReference type="InterPro" id="IPR000192">
    <property type="entry name" value="Aminotrans_V_dom"/>
</dbReference>
<proteinExistence type="predicted"/>
<dbReference type="SUPFAM" id="SSF53383">
    <property type="entry name" value="PLP-dependent transferases"/>
    <property type="match status" value="1"/>
</dbReference>
<keyword evidence="4" id="KW-0663">Pyridoxal phosphate</keyword>
<dbReference type="PANTHER" id="PTHR42778">
    <property type="entry name" value="2-AMINOETHYLPHOSPHONATE--PYRUVATE TRANSAMINASE"/>
    <property type="match status" value="1"/>
</dbReference>
<comment type="caution">
    <text evidence="6">The sequence shown here is derived from an EMBL/GenBank/DDBJ whole genome shotgun (WGS) entry which is preliminary data.</text>
</comment>
<dbReference type="PANTHER" id="PTHR42778:SF1">
    <property type="entry name" value="2-AMINOETHYLPHOSPHONATE--PYRUVATE TRANSAMINASE"/>
    <property type="match status" value="1"/>
</dbReference>
<sequence>MILLNPGPVNVSERVRKALTFPDMCHREPECAELIQNIRQKLLKAFVPGAESEYTAIILTGSGTAAVEAAVLSCLPVGKRVLTVNNGVYGQRISDIVASQRLGVPEIKLEWDEVPDPEKIRTALKHHPEVQTLALVHHETTVGLINPVNEIAQIVDDMGRVCVVDSVSGLGGEALQVAGSHMYVVAGTAGKCIQGFPGVSFVLIRRGFIERVSKYPKRSMYLNLPRYFEAQEQGTVPFTPAIQVYAAFNEALSELLEEGVKNRIKRYATSAAFLRDQLAALGVKTLLPAERQSNSLTSFFLPDGRTYQELHDGLKERGYVIYAGQGLLSNKIFRVANMGNLTQADFEGFVSAFKEII</sequence>
<evidence type="ECO:0000259" key="5">
    <source>
        <dbReference type="Pfam" id="PF00266"/>
    </source>
</evidence>
<dbReference type="Gene3D" id="3.90.1150.10">
    <property type="entry name" value="Aspartate Aminotransferase, domain 1"/>
    <property type="match status" value="1"/>
</dbReference>
<dbReference type="InterPro" id="IPR024169">
    <property type="entry name" value="SP_NH2Trfase/AEP_transaminase"/>
</dbReference>
<gene>
    <name evidence="6" type="ORF">PPG34_17780</name>
</gene>
<keyword evidence="2 6" id="KW-0032">Aminotransferase</keyword>
<dbReference type="InterPro" id="IPR015424">
    <property type="entry name" value="PyrdxlP-dep_Trfase"/>
</dbReference>
<dbReference type="Proteomes" id="UP001250932">
    <property type="component" value="Unassembled WGS sequence"/>
</dbReference>
<dbReference type="InterPro" id="IPR015421">
    <property type="entry name" value="PyrdxlP-dep_Trfase_major"/>
</dbReference>
<dbReference type="PIRSF" id="PIRSF000524">
    <property type="entry name" value="SPT"/>
    <property type="match status" value="1"/>
</dbReference>
<comment type="cofactor">
    <cofactor evidence="1">
        <name>pyridoxal 5'-phosphate</name>
        <dbReference type="ChEBI" id="CHEBI:597326"/>
    </cofactor>
</comment>
<evidence type="ECO:0000256" key="2">
    <source>
        <dbReference type="ARBA" id="ARBA00022576"/>
    </source>
</evidence>
<dbReference type="RefSeq" id="WP_313834791.1">
    <property type="nucleotide sequence ID" value="NZ_JAQOUE010000002.1"/>
</dbReference>
<name>A0ABU3KCU2_9BACT</name>